<evidence type="ECO:0000313" key="9">
    <source>
        <dbReference type="EMBL" id="OWF53864.1"/>
    </source>
</evidence>
<dbReference type="InterPro" id="IPR002129">
    <property type="entry name" value="PyrdxlP-dep_de-COase"/>
</dbReference>
<dbReference type="SMART" id="SM00247">
    <property type="entry name" value="XTALbg"/>
    <property type="match status" value="1"/>
</dbReference>
<comment type="similarity">
    <text evidence="2">Belongs to the beta/gamma-crystallin family.</text>
</comment>
<feature type="domain" description="Beta/gamma crystallin 'Greek key'" evidence="8">
    <location>
        <begin position="51"/>
        <end position="93"/>
    </location>
</feature>
<dbReference type="GO" id="GO:0016830">
    <property type="term" value="F:carbon-carbon lyase activity"/>
    <property type="evidence" value="ECO:0007669"/>
    <property type="project" value="InterPro"/>
</dbReference>
<evidence type="ECO:0000256" key="1">
    <source>
        <dbReference type="ARBA" id="ARBA00001933"/>
    </source>
</evidence>
<dbReference type="InterPro" id="IPR015421">
    <property type="entry name" value="PyrdxlP-dep_Trfase_major"/>
</dbReference>
<evidence type="ECO:0000256" key="3">
    <source>
        <dbReference type="ARBA" id="ARBA00022737"/>
    </source>
</evidence>
<comment type="caution">
    <text evidence="9">The sequence shown here is derived from an EMBL/GenBank/DDBJ whole genome shotgun (WGS) entry which is preliminary data.</text>
</comment>
<keyword evidence="3" id="KW-0677">Repeat</keyword>
<dbReference type="Pfam" id="PF00282">
    <property type="entry name" value="Pyridoxal_deC"/>
    <property type="match status" value="1"/>
</dbReference>
<name>A0A210QYQ3_MIZYE</name>
<dbReference type="PANTHER" id="PTHR42735:SF4">
    <property type="entry name" value="PYRIDOXAL PHOSPHATE-DEPENDENT DECARBOXYLASE FAMILY PROTEIN"/>
    <property type="match status" value="1"/>
</dbReference>
<dbReference type="EMBL" id="NEDP02001201">
    <property type="protein sequence ID" value="OWF53864.1"/>
    <property type="molecule type" value="Genomic_DNA"/>
</dbReference>
<sequence length="1062" mass="118898">MLDLQISMGGKIELYESEDFQGNKLQLGDDCTCIQLKGLEDVRSVKVIGKDVWGFYKNKGFRERSFELEEGDYPNLSAIKEEHDVISSVRPLWMEISEINFMPHGDKYHQQYAALAAWFLGPKGENKDIFTDLAKSAVEAHIDFRTNYYPTDKPYITDDIKTARAYRNEVKELKNELMKMTEELKETTPNHSLRYEGHMLWDTAMPANLGYIAALLYNSNNVTREASPVTTGMEIQVGKQICEMLGYSFGQKPEPWGHLTCGGSVANIEAMWSARNVKFYPVAIKKAVTSEEALKDALNYEVFVPRLDAKQKLTGVCSWDLLNLDIDDIIRIPEDMSKLGISNDVLADCLSKYSLQALGFFKFALVHGLTEAPVVVSPASNHYSWTKAATLLGIGSENLISVMFDRNARMSIDDLRQILNGLLERQVPVIAVVVVIGTTEHGAVDPLAKVINLRKEFREKGLNFCVCADAAWGGYFTSMLHSKTTSRATLIKDHGGYIPVFPLSPYTRKQLLHLKYADTITLDPHKSGYCPYPAGGLCYRNGAMRGFVQIAASVIYQDEAEPDVGMYGVEGSKPGAAAAGVLLAHRVIGLDMYGYGRILGQCMMGAKLFYCAWLTIANDDDNFVCVPMKPLPNEEDSGIPMFSFKKDRALQAARRFINDKIKGISNEHLKKDSDVMKFLSEIGPDALINAFAVNIRGNTDIDVTNQLNSTLFDKLSHTSVSKNDVKRVPLILTKSELKHSGKDKAAAQFKRRLGLPPACEGGLVHLINTVMNPWVADQESIQSLVNCFRQVVITTVEEMTDAPEKHIFIVASPLSKDSGEIFCDFYPNEYNEKESNYQAVLKFKVDSRFKLELLELIEQQVELALGGSATKEIIFRNKAKTTLSDMLSSGRQRAIGMDVFVGMESTTPVMTNLPVTISDVPLYRYFEKVTNDYPTYMTYFLFGDENGAYMTHHISVRPDFYQLVRLDQVPHSISPALLQHGIPVHISTMTGDPLYIDGEIVDPLQMTEYTVHLIAEGGTQIRSTVKFNNKHAKIFFLPLRPETLTESRNLEYRSSVDINGQV</sequence>
<dbReference type="AlphaFoldDB" id="A0A210QYQ3"/>
<keyword evidence="10" id="KW-1185">Reference proteome</keyword>
<evidence type="ECO:0000256" key="7">
    <source>
        <dbReference type="SAM" id="Coils"/>
    </source>
</evidence>
<keyword evidence="4 6" id="KW-0663">Pyridoxal phosphate</keyword>
<feature type="coiled-coil region" evidence="7">
    <location>
        <begin position="156"/>
        <end position="190"/>
    </location>
</feature>
<dbReference type="SUPFAM" id="SSF49695">
    <property type="entry name" value="gamma-Crystallin-like"/>
    <property type="match status" value="1"/>
</dbReference>
<dbReference type="InterPro" id="IPR001064">
    <property type="entry name" value="Beta/gamma_crystallin"/>
</dbReference>
<dbReference type="InterPro" id="IPR011024">
    <property type="entry name" value="G_crystallin-like"/>
</dbReference>
<dbReference type="Gene3D" id="3.40.640.10">
    <property type="entry name" value="Type I PLP-dependent aspartate aminotransferase-like (Major domain)"/>
    <property type="match status" value="1"/>
</dbReference>
<dbReference type="PROSITE" id="PS50915">
    <property type="entry name" value="CRYSTALLIN_BETA_GAMMA"/>
    <property type="match status" value="2"/>
</dbReference>
<dbReference type="Pfam" id="PF00030">
    <property type="entry name" value="Crystall"/>
    <property type="match status" value="1"/>
</dbReference>
<dbReference type="SUPFAM" id="SSF53383">
    <property type="entry name" value="PLP-dependent transferases"/>
    <property type="match status" value="1"/>
</dbReference>
<evidence type="ECO:0000313" key="10">
    <source>
        <dbReference type="Proteomes" id="UP000242188"/>
    </source>
</evidence>
<reference evidence="9 10" key="1">
    <citation type="journal article" date="2017" name="Nat. Ecol. Evol.">
        <title>Scallop genome provides insights into evolution of bilaterian karyotype and development.</title>
        <authorList>
            <person name="Wang S."/>
            <person name="Zhang J."/>
            <person name="Jiao W."/>
            <person name="Li J."/>
            <person name="Xun X."/>
            <person name="Sun Y."/>
            <person name="Guo X."/>
            <person name="Huan P."/>
            <person name="Dong B."/>
            <person name="Zhang L."/>
            <person name="Hu X."/>
            <person name="Sun X."/>
            <person name="Wang J."/>
            <person name="Zhao C."/>
            <person name="Wang Y."/>
            <person name="Wang D."/>
            <person name="Huang X."/>
            <person name="Wang R."/>
            <person name="Lv J."/>
            <person name="Li Y."/>
            <person name="Zhang Z."/>
            <person name="Liu B."/>
            <person name="Lu W."/>
            <person name="Hui Y."/>
            <person name="Liang J."/>
            <person name="Zhou Z."/>
            <person name="Hou R."/>
            <person name="Li X."/>
            <person name="Liu Y."/>
            <person name="Li H."/>
            <person name="Ning X."/>
            <person name="Lin Y."/>
            <person name="Zhao L."/>
            <person name="Xing Q."/>
            <person name="Dou J."/>
            <person name="Li Y."/>
            <person name="Mao J."/>
            <person name="Guo H."/>
            <person name="Dou H."/>
            <person name="Li T."/>
            <person name="Mu C."/>
            <person name="Jiang W."/>
            <person name="Fu Q."/>
            <person name="Fu X."/>
            <person name="Miao Y."/>
            <person name="Liu J."/>
            <person name="Yu Q."/>
            <person name="Li R."/>
            <person name="Liao H."/>
            <person name="Li X."/>
            <person name="Kong Y."/>
            <person name="Jiang Z."/>
            <person name="Chourrout D."/>
            <person name="Li R."/>
            <person name="Bao Z."/>
        </authorList>
    </citation>
    <scope>NUCLEOTIDE SEQUENCE [LARGE SCALE GENOMIC DNA]</scope>
    <source>
        <strain evidence="9 10">PY_sf001</strain>
    </source>
</reference>
<protein>
    <submittedName>
        <fullName evidence="9">L-tyrosine decarboxylase</fullName>
    </submittedName>
</protein>
<dbReference type="PANTHER" id="PTHR42735">
    <property type="match status" value="1"/>
</dbReference>
<dbReference type="Proteomes" id="UP000242188">
    <property type="component" value="Unassembled WGS sequence"/>
</dbReference>
<dbReference type="Gene3D" id="2.60.20.10">
    <property type="entry name" value="Crystallins"/>
    <property type="match status" value="1"/>
</dbReference>
<accession>A0A210QYQ3</accession>
<comment type="cofactor">
    <cofactor evidence="1 6">
        <name>pyridoxal 5'-phosphate</name>
        <dbReference type="ChEBI" id="CHEBI:597326"/>
    </cofactor>
</comment>
<feature type="modified residue" description="N6-(pyridoxal phosphate)lysine" evidence="6">
    <location>
        <position position="526"/>
    </location>
</feature>
<dbReference type="GO" id="GO:0030170">
    <property type="term" value="F:pyridoxal phosphate binding"/>
    <property type="evidence" value="ECO:0007669"/>
    <property type="project" value="InterPro"/>
</dbReference>
<keyword evidence="7" id="KW-0175">Coiled coil</keyword>
<gene>
    <name evidence="9" type="ORF">KP79_PYT24056</name>
</gene>
<dbReference type="OrthoDB" id="2161780at2759"/>
<proteinExistence type="inferred from homology"/>
<evidence type="ECO:0000256" key="6">
    <source>
        <dbReference type="PIRSR" id="PIRSR602129-50"/>
    </source>
</evidence>
<organism evidence="9 10">
    <name type="scientific">Mizuhopecten yessoensis</name>
    <name type="common">Japanese scallop</name>
    <name type="synonym">Patinopecten yessoensis</name>
    <dbReference type="NCBI Taxonomy" id="6573"/>
    <lineage>
        <taxon>Eukaryota</taxon>
        <taxon>Metazoa</taxon>
        <taxon>Spiralia</taxon>
        <taxon>Lophotrochozoa</taxon>
        <taxon>Mollusca</taxon>
        <taxon>Bivalvia</taxon>
        <taxon>Autobranchia</taxon>
        <taxon>Pteriomorphia</taxon>
        <taxon>Pectinida</taxon>
        <taxon>Pectinoidea</taxon>
        <taxon>Pectinidae</taxon>
        <taxon>Mizuhopecten</taxon>
    </lineage>
</organism>
<evidence type="ECO:0000256" key="4">
    <source>
        <dbReference type="ARBA" id="ARBA00022898"/>
    </source>
</evidence>
<feature type="domain" description="Beta/gamma crystallin 'Greek key'" evidence="8">
    <location>
        <begin position="10"/>
        <end position="49"/>
    </location>
</feature>
<evidence type="ECO:0000256" key="5">
    <source>
        <dbReference type="ARBA" id="ARBA00023239"/>
    </source>
</evidence>
<dbReference type="InterPro" id="IPR050477">
    <property type="entry name" value="GrpII_AminoAcid_Decarb"/>
</dbReference>
<dbReference type="STRING" id="6573.A0A210QYQ3"/>
<dbReference type="GO" id="GO:0019752">
    <property type="term" value="P:carboxylic acid metabolic process"/>
    <property type="evidence" value="ECO:0007669"/>
    <property type="project" value="InterPro"/>
</dbReference>
<evidence type="ECO:0000256" key="2">
    <source>
        <dbReference type="ARBA" id="ARBA00009646"/>
    </source>
</evidence>
<keyword evidence="5" id="KW-0456">Lyase</keyword>
<evidence type="ECO:0000259" key="8">
    <source>
        <dbReference type="PROSITE" id="PS50915"/>
    </source>
</evidence>
<dbReference type="InterPro" id="IPR015424">
    <property type="entry name" value="PyrdxlP-dep_Trfase"/>
</dbReference>